<evidence type="ECO:0000256" key="4">
    <source>
        <dbReference type="ARBA" id="ARBA00023139"/>
    </source>
</evidence>
<evidence type="ECO:0000313" key="7">
    <source>
        <dbReference type="EMBL" id="GAB57065.1"/>
    </source>
</evidence>
<evidence type="ECO:0000256" key="6">
    <source>
        <dbReference type="PIRNR" id="PIRNR002859"/>
    </source>
</evidence>
<dbReference type="AlphaFoldDB" id="I1DSN7"/>
<comment type="caution">
    <text evidence="7">The sequence shown here is derived from an EMBL/GenBank/DDBJ whole genome shotgun (WGS) entry which is preliminary data.</text>
</comment>
<keyword evidence="2 6" id="KW-0732">Signal</keyword>
<feature type="signal peptide" evidence="6">
    <location>
        <begin position="1"/>
        <end position="18"/>
    </location>
</feature>
<dbReference type="RefSeq" id="WP_008217489.1">
    <property type="nucleotide sequence ID" value="NZ_BAFK01000001.1"/>
</dbReference>
<dbReference type="InterPro" id="IPR008874">
    <property type="entry name" value="TraT_complement-R"/>
</dbReference>
<evidence type="ECO:0000313" key="8">
    <source>
        <dbReference type="Proteomes" id="UP000004374"/>
    </source>
</evidence>
<keyword evidence="5" id="KW-0449">Lipoprotein</keyword>
<keyword evidence="8" id="KW-1185">Reference proteome</keyword>
<keyword evidence="3 6" id="KW-0472">Membrane</keyword>
<dbReference type="Proteomes" id="UP000004374">
    <property type="component" value="Unassembled WGS sequence"/>
</dbReference>
<evidence type="ECO:0000256" key="5">
    <source>
        <dbReference type="ARBA" id="ARBA00023288"/>
    </source>
</evidence>
<organism evidence="7 8">
    <name type="scientific">Rheinheimera nanhaiensis E407-8</name>
    <dbReference type="NCBI Taxonomy" id="562729"/>
    <lineage>
        <taxon>Bacteria</taxon>
        <taxon>Pseudomonadati</taxon>
        <taxon>Pseudomonadota</taxon>
        <taxon>Gammaproteobacteria</taxon>
        <taxon>Chromatiales</taxon>
        <taxon>Chromatiaceae</taxon>
        <taxon>Rheinheimera</taxon>
    </lineage>
</organism>
<accession>I1DSN7</accession>
<protein>
    <submittedName>
        <fullName evidence="7">TraT complement resistance protein</fullName>
    </submittedName>
</protein>
<evidence type="ECO:0000256" key="1">
    <source>
        <dbReference type="ARBA" id="ARBA00004459"/>
    </source>
</evidence>
<keyword evidence="4" id="KW-0564">Palmitate</keyword>
<dbReference type="EMBL" id="BAFK01000001">
    <property type="protein sequence ID" value="GAB57065.1"/>
    <property type="molecule type" value="Genomic_DNA"/>
</dbReference>
<dbReference type="GO" id="GO:0009279">
    <property type="term" value="C:cell outer membrane"/>
    <property type="evidence" value="ECO:0007669"/>
    <property type="project" value="UniProtKB-SubCell"/>
</dbReference>
<keyword evidence="6" id="KW-0998">Cell outer membrane</keyword>
<reference evidence="7 8" key="1">
    <citation type="journal article" date="2012" name="J. Bacteriol.">
        <title>Genome Sequence of the Protease-Producing Bacterium Rheinheimera nanhaiensis E407-8T, Isolated from Deep-Sea Sediment of the South China Sea.</title>
        <authorList>
            <person name="Zhang X.-Y."/>
            <person name="Zhang Y.-J."/>
            <person name="Qin Q.-L."/>
            <person name="Xie B.-B."/>
            <person name="Chen X.-L."/>
            <person name="Zhou B.-C."/>
            <person name="Zhang Y.-Z."/>
        </authorList>
    </citation>
    <scope>NUCLEOTIDE SEQUENCE [LARGE SCALE GENOMIC DNA]</scope>
    <source>
        <strain evidence="7 8">E407-8</strain>
    </source>
</reference>
<dbReference type="STRING" id="562729.RNAN_0028"/>
<dbReference type="PIRSF" id="PIRSF002859">
    <property type="entry name" value="Lipo_traT"/>
    <property type="match status" value="1"/>
</dbReference>
<sequence>MKSLIVSALIITTLSLSGCGALHTAVAKRNLDVQTKMSSSIFLDPVEPEQRTVFVDIRNTSDKPEFDLKPQVIQSLQARGYQVIDSPKRAHYWLQANVLQVGRSNARDTNSALAAGPGVAGGAVTGYALHRATGGSSGGGAAIGAAVGGAIVGTVVDAMVEDVYYSVITDIQIMERFEGVVSESSQHQLIQGDSGSTTSSYQRDSNMRKYQTRIVSFANQANLKWPQAEPELTQGMVRALAGLF</sequence>
<proteinExistence type="predicted"/>
<dbReference type="OrthoDB" id="9791439at2"/>
<feature type="chain" id="PRO_5019883281" evidence="6">
    <location>
        <begin position="19"/>
        <end position="244"/>
    </location>
</feature>
<gene>
    <name evidence="7" type="primary">traT</name>
    <name evidence="7" type="ORF">RNAN_0028</name>
</gene>
<evidence type="ECO:0000256" key="2">
    <source>
        <dbReference type="ARBA" id="ARBA00022729"/>
    </source>
</evidence>
<comment type="subcellular location">
    <subcellularLocation>
        <location evidence="1">Cell outer membrane</location>
        <topology evidence="1">Lipid-anchor</topology>
    </subcellularLocation>
</comment>
<name>I1DSN7_9GAMM</name>
<dbReference type="PROSITE" id="PS51257">
    <property type="entry name" value="PROKAR_LIPOPROTEIN"/>
    <property type="match status" value="1"/>
</dbReference>
<evidence type="ECO:0000256" key="3">
    <source>
        <dbReference type="ARBA" id="ARBA00023136"/>
    </source>
</evidence>
<dbReference type="Pfam" id="PF05818">
    <property type="entry name" value="TraT"/>
    <property type="match status" value="1"/>
</dbReference>